<sequence>MLTETEIQQLIAICQLIGKLGLNNGVCAQIPKLVIDILQPPKDFTGACKNPAIFINKNTYQLLSRHHPNWIMNQTIAIKQSFLSQPRIEIIGAIIHEVGHAFNVAANIKNTETNAYIFEIEALDKLFTSKLELVDPISKKELKNYFESRLPYYKKALSTDIYLAKLVEKTCKQFNFNPNFYVLPIFKSGPNDFSRHMFFESKYKVENEIVISSQSLSN</sequence>
<dbReference type="EMBL" id="UGOD01000001">
    <property type="protein sequence ID" value="STX50500.1"/>
    <property type="molecule type" value="Genomic_DNA"/>
</dbReference>
<protein>
    <submittedName>
        <fullName evidence="1">Uncharacterized protein</fullName>
    </submittedName>
</protein>
<reference evidence="1 2" key="1">
    <citation type="submission" date="2018-06" db="EMBL/GenBank/DDBJ databases">
        <authorList>
            <consortium name="Pathogen Informatics"/>
            <person name="Doyle S."/>
        </authorList>
    </citation>
    <scope>NUCLEOTIDE SEQUENCE [LARGE SCALE GENOMIC DNA]</scope>
    <source>
        <strain evidence="1 2">NCTC13316</strain>
    </source>
</reference>
<evidence type="ECO:0000313" key="1">
    <source>
        <dbReference type="EMBL" id="STX50500.1"/>
    </source>
</evidence>
<dbReference type="AlphaFoldDB" id="A0A378JK29"/>
<organism evidence="1 2">
    <name type="scientific">Legionella busanensis</name>
    <dbReference type="NCBI Taxonomy" id="190655"/>
    <lineage>
        <taxon>Bacteria</taxon>
        <taxon>Pseudomonadati</taxon>
        <taxon>Pseudomonadota</taxon>
        <taxon>Gammaproteobacteria</taxon>
        <taxon>Legionellales</taxon>
        <taxon>Legionellaceae</taxon>
        <taxon>Legionella</taxon>
    </lineage>
</organism>
<dbReference type="RefSeq" id="WP_115330213.1">
    <property type="nucleotide sequence ID" value="NZ_CAAAHP010000004.1"/>
</dbReference>
<name>A0A378JK29_9GAMM</name>
<proteinExistence type="predicted"/>
<gene>
    <name evidence="1" type="ORF">NCTC13316_00582</name>
</gene>
<evidence type="ECO:0000313" key="2">
    <source>
        <dbReference type="Proteomes" id="UP000254794"/>
    </source>
</evidence>
<accession>A0A378JK29</accession>
<dbReference type="Proteomes" id="UP000254794">
    <property type="component" value="Unassembled WGS sequence"/>
</dbReference>
<keyword evidence="2" id="KW-1185">Reference proteome</keyword>
<dbReference type="OrthoDB" id="5645602at2"/>